<evidence type="ECO:0000313" key="1">
    <source>
        <dbReference type="EMBL" id="EKC67521.1"/>
    </source>
</evidence>
<comment type="caution">
    <text evidence="1">The sequence shown here is derived from an EMBL/GenBank/DDBJ whole genome shotgun (WGS) entry which is preliminary data.</text>
</comment>
<reference evidence="1" key="1">
    <citation type="journal article" date="2013" name="Environ. Microbiol.">
        <title>Microbiota from the distal guts of lean and obese adolescents exhibit partial functional redundancy besides clear differences in community structure.</title>
        <authorList>
            <person name="Ferrer M."/>
            <person name="Ruiz A."/>
            <person name="Lanza F."/>
            <person name="Haange S.B."/>
            <person name="Oberbach A."/>
            <person name="Till H."/>
            <person name="Bargiela R."/>
            <person name="Campoy C."/>
            <person name="Segura M.T."/>
            <person name="Richter M."/>
            <person name="von Bergen M."/>
            <person name="Seifert J."/>
            <person name="Suarez A."/>
        </authorList>
    </citation>
    <scope>NUCLEOTIDE SEQUENCE</scope>
</reference>
<protein>
    <submittedName>
        <fullName evidence="1">Uncharacterized protein</fullName>
    </submittedName>
</protein>
<dbReference type="AlphaFoldDB" id="K1U7T1"/>
<organism evidence="1">
    <name type="scientific">human gut metagenome</name>
    <dbReference type="NCBI Taxonomy" id="408170"/>
    <lineage>
        <taxon>unclassified sequences</taxon>
        <taxon>metagenomes</taxon>
        <taxon>organismal metagenomes</taxon>
    </lineage>
</organism>
<proteinExistence type="predicted"/>
<feature type="non-terminal residue" evidence="1">
    <location>
        <position position="1"/>
    </location>
</feature>
<gene>
    <name evidence="1" type="ORF">OBE_05405</name>
</gene>
<sequence>TRECPRGIDVGEEIWQLIAQIKER</sequence>
<accession>K1U7T1</accession>
<name>K1U7T1_9ZZZZ</name>
<dbReference type="EMBL" id="AJWZ01003692">
    <property type="protein sequence ID" value="EKC67521.1"/>
    <property type="molecule type" value="Genomic_DNA"/>
</dbReference>